<dbReference type="GO" id="GO:0005758">
    <property type="term" value="C:mitochondrial intermembrane space"/>
    <property type="evidence" value="ECO:0007669"/>
    <property type="project" value="UniProtKB-SubCell"/>
</dbReference>
<dbReference type="PANTHER" id="PTHR20900">
    <property type="entry name" value="NADH:UBIQUINONE OXIDOREDUCTASE B18-LIKE SUBUNIT"/>
    <property type="match status" value="1"/>
</dbReference>
<evidence type="ECO:0000256" key="13">
    <source>
        <dbReference type="SAM" id="Coils"/>
    </source>
</evidence>
<keyword evidence="11" id="KW-0472">Membrane</keyword>
<dbReference type="AlphaFoldDB" id="A0A7R8VPJ2"/>
<keyword evidence="13" id="KW-0175">Coiled coil</keyword>
<dbReference type="GO" id="GO:0005743">
    <property type="term" value="C:mitochondrial inner membrane"/>
    <property type="evidence" value="ECO:0007669"/>
    <property type="project" value="UniProtKB-SubCell"/>
</dbReference>
<accession>A0A7R8VPJ2</accession>
<keyword evidence="8" id="KW-0999">Mitochondrion inner membrane</keyword>
<proteinExistence type="inferred from homology"/>
<protein>
    <recommendedName>
        <fullName evidence="5">NADH dehydrogenase [ubiquinone] 1 beta subcomplex subunit 7</fullName>
    </recommendedName>
</protein>
<keyword evidence="6" id="KW-0813">Transport</keyword>
<evidence type="ECO:0000256" key="5">
    <source>
        <dbReference type="ARBA" id="ARBA00018677"/>
    </source>
</evidence>
<keyword evidence="9" id="KW-0249">Electron transport</keyword>
<evidence type="ECO:0000256" key="12">
    <source>
        <dbReference type="ARBA" id="ARBA00023157"/>
    </source>
</evidence>
<evidence type="ECO:0000256" key="3">
    <source>
        <dbReference type="ARBA" id="ARBA00004637"/>
    </source>
</evidence>
<comment type="similarity">
    <text evidence="4">Belongs to the complex I NDUFB7 subunit family.</text>
</comment>
<comment type="function">
    <text evidence="1">Accessory subunit of the mitochondrial membrane respiratory chain NADH dehydrogenase (Complex I), that is believed not to be involved in catalysis. Complex I functions in the transfer of electrons from NADH to the respiratory chain. The immediate electron acceptor for the enzyme is believed to be ubiquinone.</text>
</comment>
<evidence type="ECO:0000256" key="6">
    <source>
        <dbReference type="ARBA" id="ARBA00022448"/>
    </source>
</evidence>
<evidence type="ECO:0000256" key="9">
    <source>
        <dbReference type="ARBA" id="ARBA00022982"/>
    </source>
</evidence>
<sequence length="144" mass="17085">MGNAWALYAHPDVTPHPLKDPSFDPLYGFPNGRKPRVGAERRPQTEHNGTQCRVVLPVLEMIATEEQMQSAKLSLEDRGYCAHKLLEYQSCRADVWPWAAKCHHERHDYLNCEYEDYILRLKEYEREKRLLHRKKRIEEKKVVE</sequence>
<keyword evidence="10" id="KW-0496">Mitochondrion</keyword>
<dbReference type="Pfam" id="PF05676">
    <property type="entry name" value="NDUF_B7"/>
    <property type="match status" value="1"/>
</dbReference>
<reference evidence="14" key="1">
    <citation type="submission" date="2020-11" db="EMBL/GenBank/DDBJ databases">
        <authorList>
            <person name="Tran Van P."/>
        </authorList>
    </citation>
    <scope>NUCLEOTIDE SEQUENCE</scope>
</reference>
<evidence type="ECO:0000256" key="2">
    <source>
        <dbReference type="ARBA" id="ARBA00004569"/>
    </source>
</evidence>
<dbReference type="InterPro" id="IPR008698">
    <property type="entry name" value="NDUB7"/>
</dbReference>
<evidence type="ECO:0000256" key="11">
    <source>
        <dbReference type="ARBA" id="ARBA00023136"/>
    </source>
</evidence>
<evidence type="ECO:0000256" key="10">
    <source>
        <dbReference type="ARBA" id="ARBA00023128"/>
    </source>
</evidence>
<evidence type="ECO:0000256" key="7">
    <source>
        <dbReference type="ARBA" id="ARBA00022660"/>
    </source>
</evidence>
<name>A0A7R8VPJ2_TIMDO</name>
<organism evidence="14">
    <name type="scientific">Timema douglasi</name>
    <name type="common">Walking stick</name>
    <dbReference type="NCBI Taxonomy" id="61478"/>
    <lineage>
        <taxon>Eukaryota</taxon>
        <taxon>Metazoa</taxon>
        <taxon>Ecdysozoa</taxon>
        <taxon>Arthropoda</taxon>
        <taxon>Hexapoda</taxon>
        <taxon>Insecta</taxon>
        <taxon>Pterygota</taxon>
        <taxon>Neoptera</taxon>
        <taxon>Polyneoptera</taxon>
        <taxon>Phasmatodea</taxon>
        <taxon>Timematodea</taxon>
        <taxon>Timematoidea</taxon>
        <taxon>Timematidae</taxon>
        <taxon>Timema</taxon>
    </lineage>
</organism>
<evidence type="ECO:0000256" key="4">
    <source>
        <dbReference type="ARBA" id="ARBA00008006"/>
    </source>
</evidence>
<keyword evidence="12" id="KW-1015">Disulfide bond</keyword>
<evidence type="ECO:0000256" key="1">
    <source>
        <dbReference type="ARBA" id="ARBA00003195"/>
    </source>
</evidence>
<keyword evidence="7" id="KW-0679">Respiratory chain</keyword>
<dbReference type="PANTHER" id="PTHR20900:SF0">
    <property type="entry name" value="NADH DEHYDROGENASE [UBIQUINONE] 1 BETA SUBCOMPLEX SUBUNIT 7"/>
    <property type="match status" value="1"/>
</dbReference>
<evidence type="ECO:0000313" key="14">
    <source>
        <dbReference type="EMBL" id="CAD7202344.1"/>
    </source>
</evidence>
<feature type="coiled-coil region" evidence="13">
    <location>
        <begin position="107"/>
        <end position="141"/>
    </location>
</feature>
<evidence type="ECO:0000256" key="8">
    <source>
        <dbReference type="ARBA" id="ARBA00022792"/>
    </source>
</evidence>
<gene>
    <name evidence="14" type="ORF">TDIB3V08_LOCUS8529</name>
</gene>
<comment type="subcellular location">
    <subcellularLocation>
        <location evidence="3">Mitochondrion inner membrane</location>
        <topology evidence="3">Peripheral membrane protein</topology>
    </subcellularLocation>
    <subcellularLocation>
        <location evidence="2">Mitochondrion intermembrane space</location>
    </subcellularLocation>
</comment>
<dbReference type="EMBL" id="OA569273">
    <property type="protein sequence ID" value="CAD7202344.1"/>
    <property type="molecule type" value="Genomic_DNA"/>
</dbReference>